<dbReference type="PANTHER" id="PTHR35566:SF1">
    <property type="entry name" value="TYPE VI SECRETION SYSTEM BASEPLATE COMPONENT TSSK1"/>
    <property type="match status" value="1"/>
</dbReference>
<evidence type="ECO:0000313" key="2">
    <source>
        <dbReference type="Proteomes" id="UP000316304"/>
    </source>
</evidence>
<dbReference type="NCBIfam" id="TIGR03353">
    <property type="entry name" value="VI_chp_4"/>
    <property type="match status" value="1"/>
</dbReference>
<dbReference type="PANTHER" id="PTHR35566">
    <property type="entry name" value="BLR3599 PROTEIN"/>
    <property type="match status" value="1"/>
</dbReference>
<protein>
    <recommendedName>
        <fullName evidence="3">Type VI secretion protein, VC_A0114 family</fullName>
    </recommendedName>
</protein>
<dbReference type="Proteomes" id="UP000316304">
    <property type="component" value="Unassembled WGS sequence"/>
</dbReference>
<sequence length="499" mass="56675">MKNHPVHWYEGLLLRPQHFQAGERHWNEVLQTSERWDHPYSYGLKSIRFSEEALANQQFQIDQLQARMPDGTLVDLGIGQQPDRLSLKAGLQDSQPLMTELAEGFENESTVRVYLGIPKLQLGRSNVDQGTSDPQSIGSGASAEVTRFRTARLEVQDESQGGNDQELEFRTLNARLLLSTQDLSGYELCPIAQIKRSGDGDSQPRIDPSYIPPVISIDAWPGLGRDVVRAIYDMIGQKLEVLSQQILSRGIGLETNEPGDADRILMLNQLNTAFTTLGVMAFAQGVHPYQAYEELCRIVGQLSIFSDARRAEEVPPYDHEDLARIFHLIRARIETLLNAVRSYKYEQRYFVGVGLGMQVSLEPRWFNSDWKWYIGVFKGDLTEQECRDLLSPGHLDWKLGSSRQVEFLFSHRAEGLELKQADHAVRALPSRRDWVYYEVPRTGSPAWLDVQETQSMAMRLKEALIVNRDRLQGERNLVVTAFGRTVTLQFALFSVPQST</sequence>
<dbReference type="RefSeq" id="WP_146595130.1">
    <property type="nucleotide sequence ID" value="NZ_SJPT01000004.1"/>
</dbReference>
<keyword evidence="2" id="KW-1185">Reference proteome</keyword>
<gene>
    <name evidence="1" type="ORF">Pla52o_29580</name>
</gene>
<dbReference type="OrthoDB" id="9775333at2"/>
<organism evidence="1 2">
    <name type="scientific">Novipirellula galeiformis</name>
    <dbReference type="NCBI Taxonomy" id="2528004"/>
    <lineage>
        <taxon>Bacteria</taxon>
        <taxon>Pseudomonadati</taxon>
        <taxon>Planctomycetota</taxon>
        <taxon>Planctomycetia</taxon>
        <taxon>Pirellulales</taxon>
        <taxon>Pirellulaceae</taxon>
        <taxon>Novipirellula</taxon>
    </lineage>
</organism>
<comment type="caution">
    <text evidence="1">The sequence shown here is derived from an EMBL/GenBank/DDBJ whole genome shotgun (WGS) entry which is preliminary data.</text>
</comment>
<dbReference type="AlphaFoldDB" id="A0A5C6CGV7"/>
<evidence type="ECO:0000313" key="1">
    <source>
        <dbReference type="EMBL" id="TWU23422.1"/>
    </source>
</evidence>
<evidence type="ECO:0008006" key="3">
    <source>
        <dbReference type="Google" id="ProtNLM"/>
    </source>
</evidence>
<name>A0A5C6CGV7_9BACT</name>
<dbReference type="InterPro" id="IPR010263">
    <property type="entry name" value="T6SS_TssK"/>
</dbReference>
<proteinExistence type="predicted"/>
<dbReference type="Pfam" id="PF05936">
    <property type="entry name" value="T6SS_VasE"/>
    <property type="match status" value="1"/>
</dbReference>
<dbReference type="EMBL" id="SJPT01000004">
    <property type="protein sequence ID" value="TWU23422.1"/>
    <property type="molecule type" value="Genomic_DNA"/>
</dbReference>
<reference evidence="1 2" key="1">
    <citation type="submission" date="2019-02" db="EMBL/GenBank/DDBJ databases">
        <title>Deep-cultivation of Planctomycetes and their phenomic and genomic characterization uncovers novel biology.</title>
        <authorList>
            <person name="Wiegand S."/>
            <person name="Jogler M."/>
            <person name="Boedeker C."/>
            <person name="Pinto D."/>
            <person name="Vollmers J."/>
            <person name="Rivas-Marin E."/>
            <person name="Kohn T."/>
            <person name="Peeters S.H."/>
            <person name="Heuer A."/>
            <person name="Rast P."/>
            <person name="Oberbeckmann S."/>
            <person name="Bunk B."/>
            <person name="Jeske O."/>
            <person name="Meyerdierks A."/>
            <person name="Storesund J.E."/>
            <person name="Kallscheuer N."/>
            <person name="Luecker S."/>
            <person name="Lage O.M."/>
            <person name="Pohl T."/>
            <person name="Merkel B.J."/>
            <person name="Hornburger P."/>
            <person name="Mueller R.-W."/>
            <person name="Bruemmer F."/>
            <person name="Labrenz M."/>
            <person name="Spormann A.M."/>
            <person name="Op Den Camp H."/>
            <person name="Overmann J."/>
            <person name="Amann R."/>
            <person name="Jetten M.S.M."/>
            <person name="Mascher T."/>
            <person name="Medema M.H."/>
            <person name="Devos D.P."/>
            <person name="Kaster A.-K."/>
            <person name="Ovreas L."/>
            <person name="Rohde M."/>
            <person name="Galperin M.Y."/>
            <person name="Jogler C."/>
        </authorList>
    </citation>
    <scope>NUCLEOTIDE SEQUENCE [LARGE SCALE GENOMIC DNA]</scope>
    <source>
        <strain evidence="1 2">Pla52o</strain>
    </source>
</reference>
<accession>A0A5C6CGV7</accession>